<gene>
    <name evidence="1" type="ORF">F2Q68_00016553</name>
</gene>
<reference evidence="1" key="1">
    <citation type="submission" date="2019-12" db="EMBL/GenBank/DDBJ databases">
        <title>Genome sequencing and annotation of Brassica cretica.</title>
        <authorList>
            <person name="Studholme D.J."/>
            <person name="Sarris P.F."/>
        </authorList>
    </citation>
    <scope>NUCLEOTIDE SEQUENCE</scope>
    <source>
        <strain evidence="1">PFS-001/15</strain>
        <tissue evidence="1">Leaf</tissue>
    </source>
</reference>
<comment type="caution">
    <text evidence="1">The sequence shown here is derived from an EMBL/GenBank/DDBJ whole genome shotgun (WGS) entry which is preliminary data.</text>
</comment>
<dbReference type="EMBL" id="QGKW02001940">
    <property type="protein sequence ID" value="KAF2556690.1"/>
    <property type="molecule type" value="Genomic_DNA"/>
</dbReference>
<proteinExistence type="predicted"/>
<protein>
    <submittedName>
        <fullName evidence="1">Uncharacterized protein</fullName>
    </submittedName>
</protein>
<organism evidence="1 2">
    <name type="scientific">Brassica cretica</name>
    <name type="common">Mustard</name>
    <dbReference type="NCBI Taxonomy" id="69181"/>
    <lineage>
        <taxon>Eukaryota</taxon>
        <taxon>Viridiplantae</taxon>
        <taxon>Streptophyta</taxon>
        <taxon>Embryophyta</taxon>
        <taxon>Tracheophyta</taxon>
        <taxon>Spermatophyta</taxon>
        <taxon>Magnoliopsida</taxon>
        <taxon>eudicotyledons</taxon>
        <taxon>Gunneridae</taxon>
        <taxon>Pentapetalae</taxon>
        <taxon>rosids</taxon>
        <taxon>malvids</taxon>
        <taxon>Brassicales</taxon>
        <taxon>Brassicaceae</taxon>
        <taxon>Brassiceae</taxon>
        <taxon>Brassica</taxon>
    </lineage>
</organism>
<accession>A0A8S9HHX9</accession>
<evidence type="ECO:0000313" key="1">
    <source>
        <dbReference type="EMBL" id="KAF2556690.1"/>
    </source>
</evidence>
<name>A0A8S9HHX9_BRACR</name>
<dbReference type="AlphaFoldDB" id="A0A8S9HHX9"/>
<dbReference type="Proteomes" id="UP000712281">
    <property type="component" value="Unassembled WGS sequence"/>
</dbReference>
<sequence length="80" mass="8978">MEARLLSVVTGYHHPTRFYYLLPPVSLDIWPMWLAVSLDDDSALSMSGSGCTLLKSKILPLPSDVIRATFGADSRRKQER</sequence>
<evidence type="ECO:0000313" key="2">
    <source>
        <dbReference type="Proteomes" id="UP000712281"/>
    </source>
</evidence>